<keyword evidence="3" id="KW-1185">Reference proteome</keyword>
<feature type="coiled-coil region" evidence="1">
    <location>
        <begin position="95"/>
        <end position="125"/>
    </location>
</feature>
<sequence>MTVHKNDMVKFRSISSLCAFKNKMYETDDKRLQEWIQRDLAENMALSEFQDEDNALSSQPKSQNTLLPKFRIEGKTNKFKSRKQKEIISIPETKIQQLKDMMVQIEEVTKQIEQEKKKIAILQGSNAQSHRELLETKQRLSQIKTEVEDTKLAHLKKLEEVRLVQEKVKKEEDRSRKARSKIAQKKIQAEEELKSLEKEFNDLQADYKEFKRKRKTDKQKLEAKVAETKLQNSKLKEQLHQIEIELAKAEW</sequence>
<gene>
    <name evidence="2" type="ORF">TRFO_19541</name>
</gene>
<evidence type="ECO:0000256" key="1">
    <source>
        <dbReference type="SAM" id="Coils"/>
    </source>
</evidence>
<name>A0A1J4KMD9_9EUKA</name>
<evidence type="ECO:0000313" key="3">
    <source>
        <dbReference type="Proteomes" id="UP000179807"/>
    </source>
</evidence>
<feature type="coiled-coil region" evidence="1">
    <location>
        <begin position="161"/>
        <end position="245"/>
    </location>
</feature>
<accession>A0A1J4KMD9</accession>
<dbReference type="Proteomes" id="UP000179807">
    <property type="component" value="Unassembled WGS sequence"/>
</dbReference>
<dbReference type="EMBL" id="MLAK01000597">
    <property type="protein sequence ID" value="OHT10964.1"/>
    <property type="molecule type" value="Genomic_DNA"/>
</dbReference>
<protein>
    <submittedName>
        <fullName evidence="2">Uncharacterized protein</fullName>
    </submittedName>
</protein>
<organism evidence="2 3">
    <name type="scientific">Tritrichomonas foetus</name>
    <dbReference type="NCBI Taxonomy" id="1144522"/>
    <lineage>
        <taxon>Eukaryota</taxon>
        <taxon>Metamonada</taxon>
        <taxon>Parabasalia</taxon>
        <taxon>Tritrichomonadida</taxon>
        <taxon>Tritrichomonadidae</taxon>
        <taxon>Tritrichomonas</taxon>
    </lineage>
</organism>
<comment type="caution">
    <text evidence="2">The sequence shown here is derived from an EMBL/GenBank/DDBJ whole genome shotgun (WGS) entry which is preliminary data.</text>
</comment>
<evidence type="ECO:0000313" key="2">
    <source>
        <dbReference type="EMBL" id="OHT10964.1"/>
    </source>
</evidence>
<dbReference type="GeneID" id="94835556"/>
<dbReference type="RefSeq" id="XP_068364100.1">
    <property type="nucleotide sequence ID" value="XM_068500852.1"/>
</dbReference>
<dbReference type="AlphaFoldDB" id="A0A1J4KMD9"/>
<reference evidence="2" key="1">
    <citation type="submission" date="2016-10" db="EMBL/GenBank/DDBJ databases">
        <authorList>
            <person name="Benchimol M."/>
            <person name="Almeida L.G."/>
            <person name="Vasconcelos A.T."/>
            <person name="Perreira-Neves A."/>
            <person name="Rosa I.A."/>
            <person name="Tasca T."/>
            <person name="Bogo M.R."/>
            <person name="de Souza W."/>
        </authorList>
    </citation>
    <scope>NUCLEOTIDE SEQUENCE [LARGE SCALE GENOMIC DNA]</scope>
    <source>
        <strain evidence="2">K</strain>
    </source>
</reference>
<keyword evidence="1" id="KW-0175">Coiled coil</keyword>
<dbReference type="VEuPathDB" id="TrichDB:TRFO_19541"/>
<proteinExistence type="predicted"/>